<dbReference type="RefSeq" id="WP_408334970.1">
    <property type="nucleotide sequence ID" value="NZ_JAQQFH010000049.1"/>
</dbReference>
<sequence length="289" mass="33193">MDKGWHPLDERYVEAYGAHARTPLAEVAAVQPDTPLTLDTPLTPLNPHCPLCLAGLVFTHRRRGGFRYYRHLESADDARCPLTTPSYDPAGLSVNASVDANMGADANANMNVPPQGAAASLHRERFLQHWQRHYRIARHAAPPLTLERFARLIEYADVVDLWRYPAFDEHDAPYVLLALAGFISVHDRDERARIRLWFDGSVRDVGDLWHAERRVPPGLFRVTYREPLHTPFPTSADILFWEPVERIERLADCTAPRLRQTQIRMFNRFIDGYERERNRRGEQDPGADE</sequence>
<dbReference type="EMBL" id="JAQQFN010000041">
    <property type="protein sequence ID" value="MFL9888503.1"/>
    <property type="molecule type" value="Genomic_DNA"/>
</dbReference>
<accession>A0ABW9A0G2</accession>
<name>A0ABW9A0G2_9BURK</name>
<protein>
    <recommendedName>
        <fullName evidence="3">Competence protein CoiA-like family protein</fullName>
    </recommendedName>
</protein>
<gene>
    <name evidence="1" type="ORF">PQR66_36140</name>
</gene>
<keyword evidence="2" id="KW-1185">Reference proteome</keyword>
<reference evidence="1 2" key="1">
    <citation type="journal article" date="2024" name="Chem. Sci.">
        <title>Discovery of megapolipeptins by genome mining of a Burkholderiales bacteria collection.</title>
        <authorList>
            <person name="Paulo B.S."/>
            <person name="Recchia M.J.J."/>
            <person name="Lee S."/>
            <person name="Fergusson C.H."/>
            <person name="Romanowski S.B."/>
            <person name="Hernandez A."/>
            <person name="Krull N."/>
            <person name="Liu D.Y."/>
            <person name="Cavanagh H."/>
            <person name="Bos A."/>
            <person name="Gray C.A."/>
            <person name="Murphy B.T."/>
            <person name="Linington R.G."/>
            <person name="Eustaquio A.S."/>
        </authorList>
    </citation>
    <scope>NUCLEOTIDE SEQUENCE [LARGE SCALE GENOMIC DNA]</scope>
    <source>
        <strain evidence="1 2">RL16-012-BIC-B</strain>
    </source>
</reference>
<evidence type="ECO:0000313" key="1">
    <source>
        <dbReference type="EMBL" id="MFL9888503.1"/>
    </source>
</evidence>
<organism evidence="1 2">
    <name type="scientific">Paraburkholderia agricolaris</name>
    <dbReference type="NCBI Taxonomy" id="2152888"/>
    <lineage>
        <taxon>Bacteria</taxon>
        <taxon>Pseudomonadati</taxon>
        <taxon>Pseudomonadota</taxon>
        <taxon>Betaproteobacteria</taxon>
        <taxon>Burkholderiales</taxon>
        <taxon>Burkholderiaceae</taxon>
        <taxon>Paraburkholderia</taxon>
    </lineage>
</organism>
<dbReference type="Proteomes" id="UP001629249">
    <property type="component" value="Unassembled WGS sequence"/>
</dbReference>
<evidence type="ECO:0000313" key="2">
    <source>
        <dbReference type="Proteomes" id="UP001629249"/>
    </source>
</evidence>
<proteinExistence type="predicted"/>
<comment type="caution">
    <text evidence="1">The sequence shown here is derived from an EMBL/GenBank/DDBJ whole genome shotgun (WGS) entry which is preliminary data.</text>
</comment>
<evidence type="ECO:0008006" key="3">
    <source>
        <dbReference type="Google" id="ProtNLM"/>
    </source>
</evidence>